<dbReference type="GO" id="GO:0030574">
    <property type="term" value="P:collagen catabolic process"/>
    <property type="evidence" value="ECO:0007669"/>
    <property type="project" value="TreeGrafter"/>
</dbReference>
<keyword evidence="8" id="KW-0482">Metalloprotease</keyword>
<dbReference type="InterPro" id="IPR006026">
    <property type="entry name" value="Peptidase_Metallo"/>
</dbReference>
<evidence type="ECO:0000259" key="9">
    <source>
        <dbReference type="SMART" id="SM00235"/>
    </source>
</evidence>
<dbReference type="GO" id="GO:0004222">
    <property type="term" value="F:metalloendopeptidase activity"/>
    <property type="evidence" value="ECO:0007669"/>
    <property type="project" value="InterPro"/>
</dbReference>
<name>A0A291QTR4_9BACT</name>
<dbReference type="SMART" id="SM00235">
    <property type="entry name" value="ZnMc"/>
    <property type="match status" value="1"/>
</dbReference>
<dbReference type="SUPFAM" id="SSF55486">
    <property type="entry name" value="Metalloproteases ('zincins'), catalytic domain"/>
    <property type="match status" value="1"/>
</dbReference>
<dbReference type="InterPro" id="IPR033739">
    <property type="entry name" value="M10A_MMP"/>
</dbReference>
<dbReference type="InterPro" id="IPR026444">
    <property type="entry name" value="Secre_tail"/>
</dbReference>
<dbReference type="Proteomes" id="UP000220133">
    <property type="component" value="Chromosome"/>
</dbReference>
<keyword evidence="3" id="KW-0645">Protease</keyword>
<evidence type="ECO:0000256" key="5">
    <source>
        <dbReference type="ARBA" id="ARBA00022729"/>
    </source>
</evidence>
<evidence type="ECO:0000313" key="11">
    <source>
        <dbReference type="Proteomes" id="UP000220133"/>
    </source>
</evidence>
<dbReference type="OrthoDB" id="5482808at2"/>
<dbReference type="AlphaFoldDB" id="A0A291QTR4"/>
<evidence type="ECO:0000256" key="2">
    <source>
        <dbReference type="ARBA" id="ARBA00010370"/>
    </source>
</evidence>
<sequence>MKKIYVIFLSFIFISGNLIGQVKYDDGPINTSSSFAVNGDWNKTNISFNFMNGTSDIAGDNEKDAIREAFKIWQDYTNLNFTEVSSGGDIQISWAVLDHGDGYPFDGSNPILAHAFYPPPLGGSLAGDIHFDDDETWTNSERLGTSSQPIDLVTVAAHEIGHAIGLAHSNDTDALMYHTYYGSHRYLGSDDISGIRSIYESKSAVISNNYTCSGGEFNIRNLPTGATIEWTSSLTGAATISCSNCQSSILTWNGSSSGQTTISAQITLPTGDIVTESKDVYIGTINGAYSIKYFSTPEPTCYDLWSIHVFRPNYISGESTSDFQWGYRLIGQTGETLAPSPSYDYTFLPASAGTYEIFMRPQNACGTSMNEAIKTITVEETCFSGWAKISTFPNPATSQILIQIDSESKESSRAKVSNIEVSLIEMNTGNISNKWNLNSGQKSYTLDLKNIKSGIYILSLKKGKLITSKTIVIRKY</sequence>
<reference evidence="10 11" key="1">
    <citation type="submission" date="2017-10" db="EMBL/GenBank/DDBJ databases">
        <title>Paenichitinophaga pekingensis gen. nov., sp. nov., isolated from activated sludge.</title>
        <authorList>
            <person name="Jin D."/>
            <person name="Kong X."/>
            <person name="Deng Y."/>
            <person name="Bai Z."/>
        </authorList>
    </citation>
    <scope>NUCLEOTIDE SEQUENCE [LARGE SCALE GENOMIC DNA]</scope>
    <source>
        <strain evidence="10 11">13</strain>
    </source>
</reference>
<evidence type="ECO:0000256" key="7">
    <source>
        <dbReference type="ARBA" id="ARBA00022833"/>
    </source>
</evidence>
<evidence type="ECO:0000313" key="10">
    <source>
        <dbReference type="EMBL" id="ATL47325.1"/>
    </source>
</evidence>
<organism evidence="10 11">
    <name type="scientific">Chitinophaga caeni</name>
    <dbReference type="NCBI Taxonomy" id="2029983"/>
    <lineage>
        <taxon>Bacteria</taxon>
        <taxon>Pseudomonadati</taxon>
        <taxon>Bacteroidota</taxon>
        <taxon>Chitinophagia</taxon>
        <taxon>Chitinophagales</taxon>
        <taxon>Chitinophagaceae</taxon>
        <taxon>Chitinophaga</taxon>
    </lineage>
</organism>
<dbReference type="Gene3D" id="3.40.390.10">
    <property type="entry name" value="Collagenase (Catalytic Domain)"/>
    <property type="match status" value="1"/>
</dbReference>
<dbReference type="InterPro" id="IPR024079">
    <property type="entry name" value="MetalloPept_cat_dom_sf"/>
</dbReference>
<dbReference type="PANTHER" id="PTHR10201">
    <property type="entry name" value="MATRIX METALLOPROTEINASE"/>
    <property type="match status" value="1"/>
</dbReference>
<gene>
    <name evidence="10" type="ORF">COR50_09150</name>
</gene>
<dbReference type="PANTHER" id="PTHR10201:SF291">
    <property type="entry name" value="MATRIX METALLOPROTEINASE 1, ISOFORM C-RELATED"/>
    <property type="match status" value="1"/>
</dbReference>
<dbReference type="GO" id="GO:0008270">
    <property type="term" value="F:zinc ion binding"/>
    <property type="evidence" value="ECO:0007669"/>
    <property type="project" value="InterPro"/>
</dbReference>
<accession>A0A291QTR4</accession>
<dbReference type="GO" id="GO:0030198">
    <property type="term" value="P:extracellular matrix organization"/>
    <property type="evidence" value="ECO:0007669"/>
    <property type="project" value="TreeGrafter"/>
</dbReference>
<dbReference type="GO" id="GO:0031012">
    <property type="term" value="C:extracellular matrix"/>
    <property type="evidence" value="ECO:0007669"/>
    <property type="project" value="InterPro"/>
</dbReference>
<dbReference type="Pfam" id="PF18962">
    <property type="entry name" value="Por_Secre_tail"/>
    <property type="match status" value="1"/>
</dbReference>
<dbReference type="RefSeq" id="WP_098193707.1">
    <property type="nucleotide sequence ID" value="NZ_CP023777.1"/>
</dbReference>
<proteinExistence type="inferred from homology"/>
<comment type="similarity">
    <text evidence="2">Belongs to the peptidase M10A family.</text>
</comment>
<keyword evidence="11" id="KW-1185">Reference proteome</keyword>
<evidence type="ECO:0000256" key="6">
    <source>
        <dbReference type="ARBA" id="ARBA00022801"/>
    </source>
</evidence>
<dbReference type="PRINTS" id="PR00138">
    <property type="entry name" value="MATRIXIN"/>
</dbReference>
<keyword evidence="5" id="KW-0732">Signal</keyword>
<comment type="cofactor">
    <cofactor evidence="1">
        <name>Zn(2+)</name>
        <dbReference type="ChEBI" id="CHEBI:29105"/>
    </cofactor>
</comment>
<evidence type="ECO:0000256" key="3">
    <source>
        <dbReference type="ARBA" id="ARBA00022670"/>
    </source>
</evidence>
<keyword evidence="6" id="KW-0378">Hydrolase</keyword>
<dbReference type="KEGG" id="cbae:COR50_09150"/>
<protein>
    <recommendedName>
        <fullName evidence="9">Peptidase metallopeptidase domain-containing protein</fullName>
    </recommendedName>
</protein>
<evidence type="ECO:0000256" key="1">
    <source>
        <dbReference type="ARBA" id="ARBA00001947"/>
    </source>
</evidence>
<dbReference type="Pfam" id="PF00413">
    <property type="entry name" value="Peptidase_M10"/>
    <property type="match status" value="1"/>
</dbReference>
<dbReference type="GO" id="GO:0006508">
    <property type="term" value="P:proteolysis"/>
    <property type="evidence" value="ECO:0007669"/>
    <property type="project" value="UniProtKB-KW"/>
</dbReference>
<keyword evidence="4" id="KW-0479">Metal-binding</keyword>
<dbReference type="EMBL" id="CP023777">
    <property type="protein sequence ID" value="ATL47325.1"/>
    <property type="molecule type" value="Genomic_DNA"/>
</dbReference>
<dbReference type="InterPro" id="IPR001818">
    <property type="entry name" value="Pept_M10_metallopeptidase"/>
</dbReference>
<evidence type="ECO:0000256" key="4">
    <source>
        <dbReference type="ARBA" id="ARBA00022723"/>
    </source>
</evidence>
<dbReference type="NCBIfam" id="TIGR04183">
    <property type="entry name" value="Por_Secre_tail"/>
    <property type="match status" value="1"/>
</dbReference>
<feature type="domain" description="Peptidase metallopeptidase" evidence="9">
    <location>
        <begin position="37"/>
        <end position="201"/>
    </location>
</feature>
<dbReference type="CDD" id="cd04278">
    <property type="entry name" value="ZnMc_MMP"/>
    <property type="match status" value="1"/>
</dbReference>
<dbReference type="InterPro" id="IPR021190">
    <property type="entry name" value="Pept_M10A"/>
</dbReference>
<keyword evidence="7" id="KW-0862">Zinc</keyword>
<evidence type="ECO:0000256" key="8">
    <source>
        <dbReference type="ARBA" id="ARBA00023049"/>
    </source>
</evidence>